<reference evidence="4" key="1">
    <citation type="submission" date="2016-03" db="EMBL/GenBank/DDBJ databases">
        <authorList>
            <person name="Ploux O."/>
        </authorList>
    </citation>
    <scope>NUCLEOTIDE SEQUENCE</scope>
    <source>
        <strain evidence="4">UC10</strain>
    </source>
</reference>
<dbReference type="InterPro" id="IPR000644">
    <property type="entry name" value="CBS_dom"/>
</dbReference>
<dbReference type="PANTHER" id="PTHR43080:SF2">
    <property type="entry name" value="CBS DOMAIN-CONTAINING PROTEIN"/>
    <property type="match status" value="1"/>
</dbReference>
<dbReference type="KEGG" id="sphu:SPPYR_3212"/>
<dbReference type="SUPFAM" id="SSF54631">
    <property type="entry name" value="CBS-domain pair"/>
    <property type="match status" value="1"/>
</dbReference>
<dbReference type="EMBL" id="LT598653">
    <property type="protein sequence ID" value="SBV34327.1"/>
    <property type="molecule type" value="Genomic_DNA"/>
</dbReference>
<dbReference type="SMART" id="SM00116">
    <property type="entry name" value="CBS"/>
    <property type="match status" value="2"/>
</dbReference>
<dbReference type="InterPro" id="IPR044725">
    <property type="entry name" value="CBSX3_CBS_dom"/>
</dbReference>
<dbReference type="PANTHER" id="PTHR43080">
    <property type="entry name" value="CBS DOMAIN-CONTAINING PROTEIN CBSX3, MITOCHONDRIAL"/>
    <property type="match status" value="1"/>
</dbReference>
<dbReference type="Pfam" id="PF00571">
    <property type="entry name" value="CBS"/>
    <property type="match status" value="2"/>
</dbReference>
<evidence type="ECO:0000259" key="3">
    <source>
        <dbReference type="PROSITE" id="PS51371"/>
    </source>
</evidence>
<name>A0A1Y5Q3G1_9SPHN</name>
<dbReference type="AlphaFoldDB" id="A0A1Y5Q3G1"/>
<sequence length="146" mass="15549">MGAAAMTIGAILRERTGAVISARPGDAVRAVVDLLAQNRIGAVPVIEGDAVVGIFSERDIVRLLSSYGPDALDRSLDEVMTKSPVTCDSHMAVIGALSQMTQKRIRHLPVVDSGRLVGFVSIGDLVKYRIDKIEAEAAAMRDYIAS</sequence>
<dbReference type="CDD" id="cd04623">
    <property type="entry name" value="CBS_pair_bac_euk"/>
    <property type="match status" value="1"/>
</dbReference>
<evidence type="ECO:0000256" key="2">
    <source>
        <dbReference type="PROSITE-ProRule" id="PRU00703"/>
    </source>
</evidence>
<evidence type="ECO:0000313" key="4">
    <source>
        <dbReference type="EMBL" id="SBV34327.1"/>
    </source>
</evidence>
<evidence type="ECO:0000256" key="1">
    <source>
        <dbReference type="ARBA" id="ARBA00023122"/>
    </source>
</evidence>
<dbReference type="PROSITE" id="PS51371">
    <property type="entry name" value="CBS"/>
    <property type="match status" value="2"/>
</dbReference>
<dbReference type="Gene3D" id="3.10.580.10">
    <property type="entry name" value="CBS-domain"/>
    <property type="match status" value="1"/>
</dbReference>
<feature type="domain" description="CBS" evidence="3">
    <location>
        <begin position="14"/>
        <end position="72"/>
    </location>
</feature>
<feature type="domain" description="CBS" evidence="3">
    <location>
        <begin position="80"/>
        <end position="136"/>
    </location>
</feature>
<proteinExistence type="predicted"/>
<gene>
    <name evidence="4" type="ORF">SPPYR_3212</name>
</gene>
<dbReference type="InterPro" id="IPR046342">
    <property type="entry name" value="CBS_dom_sf"/>
</dbReference>
<keyword evidence="1 2" id="KW-0129">CBS domain</keyword>
<organism evidence="4">
    <name type="scientific">uncultured Sphingopyxis sp</name>
    <dbReference type="NCBI Taxonomy" id="310581"/>
    <lineage>
        <taxon>Bacteria</taxon>
        <taxon>Pseudomonadati</taxon>
        <taxon>Pseudomonadota</taxon>
        <taxon>Alphaproteobacteria</taxon>
        <taxon>Sphingomonadales</taxon>
        <taxon>Sphingomonadaceae</taxon>
        <taxon>Sphingopyxis</taxon>
        <taxon>environmental samples</taxon>
    </lineage>
</organism>
<protein>
    <submittedName>
        <fullName evidence="4">Putative signal-transduction protein with CBS domains</fullName>
    </submittedName>
</protein>
<dbReference type="InterPro" id="IPR051257">
    <property type="entry name" value="Diverse_CBS-Domain"/>
</dbReference>
<accession>A0A1Y5Q3G1</accession>